<accession>A0A919NC96</accession>
<comment type="caution">
    <text evidence="2">The sequence shown here is derived from an EMBL/GenBank/DDBJ whole genome shotgun (WGS) entry which is preliminary data.</text>
</comment>
<evidence type="ECO:0008006" key="4">
    <source>
        <dbReference type="Google" id="ProtNLM"/>
    </source>
</evidence>
<name>A0A919NC96_9ACTN</name>
<dbReference type="AlphaFoldDB" id="A0A919NC96"/>
<evidence type="ECO:0000256" key="1">
    <source>
        <dbReference type="SAM" id="MobiDB-lite"/>
    </source>
</evidence>
<dbReference type="RefSeq" id="WP_203683840.1">
    <property type="nucleotide sequence ID" value="NZ_BOMW01000063.1"/>
</dbReference>
<keyword evidence="3" id="KW-1185">Reference proteome</keyword>
<dbReference type="Gene3D" id="3.10.310.10">
    <property type="entry name" value="Diaminopimelate Epimerase, Chain A, domain 1"/>
    <property type="match status" value="2"/>
</dbReference>
<dbReference type="SUPFAM" id="SSF54506">
    <property type="entry name" value="Diaminopimelate epimerase-like"/>
    <property type="match status" value="1"/>
</dbReference>
<evidence type="ECO:0000313" key="2">
    <source>
        <dbReference type="EMBL" id="GIF08471.1"/>
    </source>
</evidence>
<dbReference type="PIRSF" id="PIRSF016184">
    <property type="entry name" value="PhzC_PhzF"/>
    <property type="match status" value="1"/>
</dbReference>
<feature type="region of interest" description="Disordered" evidence="1">
    <location>
        <begin position="263"/>
        <end position="282"/>
    </location>
</feature>
<sequence length="282" mass="29036">MIVMVNACTRDGVGGSPTAIVDEDPELDDNGRCEIVRASGASHGAFLNLPDVRFFTRSGELRNCGHGTIALHGLLLHRSEADEQQVEQRTGGRTFTATAARRPGGAEVWFDQGEVTVSEPAGDLTGMTAALGVADPGRIRVASPGTPRLMVPVADRATLMSLTPDFARLAGECRQAGMLGCFVYALESDGVAVARMFAPAIGVDEDVLNANSSGCLAAILDGRVEVRQGDALGRPSSVLAVADGRTVRVGGMVTVPLSKPGAGIRGSGKPCVRSGGPAAGTK</sequence>
<dbReference type="InterPro" id="IPR003719">
    <property type="entry name" value="Phenazine_PhzF-like"/>
</dbReference>
<dbReference type="PANTHER" id="PTHR13774">
    <property type="entry name" value="PHENAZINE BIOSYNTHESIS PROTEIN"/>
    <property type="match status" value="1"/>
</dbReference>
<dbReference type="GO" id="GO:0005737">
    <property type="term" value="C:cytoplasm"/>
    <property type="evidence" value="ECO:0007669"/>
    <property type="project" value="TreeGrafter"/>
</dbReference>
<dbReference type="EMBL" id="BOMW01000063">
    <property type="protein sequence ID" value="GIF08471.1"/>
    <property type="molecule type" value="Genomic_DNA"/>
</dbReference>
<organism evidence="2 3">
    <name type="scientific">Actinoplanes siamensis</name>
    <dbReference type="NCBI Taxonomy" id="1223317"/>
    <lineage>
        <taxon>Bacteria</taxon>
        <taxon>Bacillati</taxon>
        <taxon>Actinomycetota</taxon>
        <taxon>Actinomycetes</taxon>
        <taxon>Micromonosporales</taxon>
        <taxon>Micromonosporaceae</taxon>
        <taxon>Actinoplanes</taxon>
    </lineage>
</organism>
<protein>
    <recommendedName>
        <fullName evidence="4">PhzF family phenazine biosynthesis protein</fullName>
    </recommendedName>
</protein>
<reference evidence="2" key="1">
    <citation type="submission" date="2021-01" db="EMBL/GenBank/DDBJ databases">
        <title>Whole genome shotgun sequence of Actinoplanes siamensis NBRC 109076.</title>
        <authorList>
            <person name="Komaki H."/>
            <person name="Tamura T."/>
        </authorList>
    </citation>
    <scope>NUCLEOTIDE SEQUENCE</scope>
    <source>
        <strain evidence="2">NBRC 109076</strain>
    </source>
</reference>
<dbReference type="GO" id="GO:0016853">
    <property type="term" value="F:isomerase activity"/>
    <property type="evidence" value="ECO:0007669"/>
    <property type="project" value="TreeGrafter"/>
</dbReference>
<dbReference type="Pfam" id="PF02567">
    <property type="entry name" value="PhzC-PhzF"/>
    <property type="match status" value="1"/>
</dbReference>
<gene>
    <name evidence="2" type="ORF">Asi03nite_60090</name>
</gene>
<evidence type="ECO:0000313" key="3">
    <source>
        <dbReference type="Proteomes" id="UP000629619"/>
    </source>
</evidence>
<dbReference type="Proteomes" id="UP000629619">
    <property type="component" value="Unassembled WGS sequence"/>
</dbReference>
<proteinExistence type="predicted"/>